<feature type="transmembrane region" description="Helical" evidence="1">
    <location>
        <begin position="305"/>
        <end position="332"/>
    </location>
</feature>
<sequence length="613" mass="68362">MRGLRILLTALLLVSAVAGVTGPAAASPADCRALSEYESQDAYWSCLVENTTSEEVTDIVHSKPSASSQKQIDAVYAISPRHDDEFGFNQTQKAHITDWMTWEKTGLQPAWYNESQANTTDSGDSDATGPTARQASVAIETPEYVGETSTLRQNNETIYVMNGTQATLQPQNFDAEDVIGFGVVGSQGQLTFDDRMGVFEYDTNGVVGSAELYWEVEEQVRTDNGTETVRTRYVTTVRSEGNTSYEHYQSGEIDEMRTDAANWSEWESSLVGIYGSGVDIQQQTQKAVELSKLANNPLAALSGNFTGLVVALFVSLGGLLILALFGTFHLVTRFSDIRYIHRSESLKAEEKDIDDKARDLNWREKMRSVAKWDWSDFFGDLVARAYQAIGRTPFDGLKRLVAARRPRNLVDHRIQAMGHDGYVGVVEREDVATDGGGSGERAIIDARVARTETVADDMETVDLTSLDEDYHEQFLEALDWNDQTLWNYDLSETDATPADITVEQAPMSLEELSDALGADLMQFDSRQHWGQYLLEFVQFVREHDICDNEGRPDDIQLVLNEWMDADDMLSDGFELPHFKAESEAIEWAVQHSDPVEEADRTIENVKNGVPADD</sequence>
<name>A0A847UEY4_HALAR</name>
<evidence type="ECO:0000313" key="2">
    <source>
        <dbReference type="EMBL" id="NLV14353.1"/>
    </source>
</evidence>
<accession>A0A847UEY4</accession>
<keyword evidence="1" id="KW-0472">Membrane</keyword>
<organism evidence="2 3">
    <name type="scientific">Haloarcula argentinensis</name>
    <dbReference type="NCBI Taxonomy" id="43776"/>
    <lineage>
        <taxon>Archaea</taxon>
        <taxon>Methanobacteriati</taxon>
        <taxon>Methanobacteriota</taxon>
        <taxon>Stenosarchaea group</taxon>
        <taxon>Halobacteria</taxon>
        <taxon>Halobacteriales</taxon>
        <taxon>Haloarculaceae</taxon>
        <taxon>Haloarcula</taxon>
    </lineage>
</organism>
<keyword evidence="1" id="KW-1133">Transmembrane helix</keyword>
<dbReference type="AlphaFoldDB" id="A0A847UEY4"/>
<gene>
    <name evidence="2" type="ORF">GOC77_13885</name>
</gene>
<proteinExistence type="predicted"/>
<dbReference type="RefSeq" id="WP_170097779.1">
    <property type="nucleotide sequence ID" value="NZ_WOWA01000007.1"/>
</dbReference>
<reference evidence="2" key="1">
    <citation type="submission" date="2019-12" db="EMBL/GenBank/DDBJ databases">
        <title>Whole genome sequencing of Haloarcula argentinensis strain pws5.</title>
        <authorList>
            <person name="Verma D.K."/>
            <person name="Gopal K."/>
            <person name="Prasad E.S."/>
        </authorList>
    </citation>
    <scope>NUCLEOTIDE SEQUENCE</scope>
    <source>
        <strain evidence="2">Pws5</strain>
    </source>
</reference>
<dbReference type="EMBL" id="WOWA01000007">
    <property type="protein sequence ID" value="NLV14353.1"/>
    <property type="molecule type" value="Genomic_DNA"/>
</dbReference>
<evidence type="ECO:0000256" key="1">
    <source>
        <dbReference type="SAM" id="Phobius"/>
    </source>
</evidence>
<dbReference type="Proteomes" id="UP000641625">
    <property type="component" value="Unassembled WGS sequence"/>
</dbReference>
<evidence type="ECO:0000313" key="3">
    <source>
        <dbReference type="Proteomes" id="UP000641625"/>
    </source>
</evidence>
<comment type="caution">
    <text evidence="2">The sequence shown here is derived from an EMBL/GenBank/DDBJ whole genome shotgun (WGS) entry which is preliminary data.</text>
</comment>
<keyword evidence="1" id="KW-0812">Transmembrane</keyword>
<protein>
    <submittedName>
        <fullName evidence="2">Uncharacterized protein</fullName>
    </submittedName>
</protein>